<dbReference type="AlphaFoldDB" id="A0A1G4KGE3"/>
<organism evidence="3 4">
    <name type="scientific">Lachancea nothofagi CBS 11611</name>
    <dbReference type="NCBI Taxonomy" id="1266666"/>
    <lineage>
        <taxon>Eukaryota</taxon>
        <taxon>Fungi</taxon>
        <taxon>Dikarya</taxon>
        <taxon>Ascomycota</taxon>
        <taxon>Saccharomycotina</taxon>
        <taxon>Saccharomycetes</taxon>
        <taxon>Saccharomycetales</taxon>
        <taxon>Saccharomycetaceae</taxon>
        <taxon>Lachancea</taxon>
    </lineage>
</organism>
<proteinExistence type="predicted"/>
<evidence type="ECO:0000256" key="1">
    <source>
        <dbReference type="SAM" id="MobiDB-lite"/>
    </source>
</evidence>
<evidence type="ECO:0000313" key="4">
    <source>
        <dbReference type="Proteomes" id="UP000189911"/>
    </source>
</evidence>
<name>A0A1G4KGE3_9SACH</name>
<sequence length="648" mass="73598">MGTKGVEMVIWDRLERLEGDKAVRRSITKASVSDREKQGLTSHKKNNFRGPARRTVAIVVSLLLINLWFRLYSQWEGASTGNVTDVGSHPSDSTQESFEITIEQMPETPPVFTQEILQHSFGDSWGKPFTAKFQPYKEGSYDSVILELNTNVSGRQFDRLVHVFIEDINVWRSSTVEPWGNKTILSHSIKDITQYKSLFKGESLKISLQLDNLVTNKLTGVFNVSLRAHYYKNEEKHHVASSSLREKLFEMFTAPAHIITPLVTRFSRTPLLYYPLASQENPRWSRGLPEIDSNFNVSRAMIEIFASGNAAEEFWYTNVLDRYVNRFRKSGHELLGHGPFRAIKVYLTDSEREILIDTIIPTPIIFTGFFPPLWRPCVGMNAFNIKSYKVDLTPFLSLFESGTWELQLEVVSSIDSDFKPTVGENWIISGNVLVWCNNTPVTSSKFINSTALPPVFDVVVNTSRSDELTQDLFAFDGVQIDSLITIDDVEYECRQVAQSKLTNNQTYLRNGNFEQAYVNLFTIRKFVISRDGIDLYQYVDETGWRFGATMETESDKHSELTLSASIGRKLDRLVALQEMNTQNGTEDTLLSLNGVQKGNTTYTLSPAGNHGSGDSVHSVRVKHVWPFKNSFQRTVVVKDNQVIADRTN</sequence>
<reference evidence="4" key="1">
    <citation type="submission" date="2016-03" db="EMBL/GenBank/DDBJ databases">
        <authorList>
            <person name="Devillers Hugo."/>
        </authorList>
    </citation>
    <scope>NUCLEOTIDE SEQUENCE [LARGE SCALE GENOMIC DNA]</scope>
</reference>
<dbReference type="OrthoDB" id="1612078at2759"/>
<feature type="region of interest" description="Disordered" evidence="1">
    <location>
        <begin position="28"/>
        <end position="47"/>
    </location>
</feature>
<accession>A0A1G4KGE3</accession>
<protein>
    <submittedName>
        <fullName evidence="3">LANO_0G05424g1_1</fullName>
    </submittedName>
</protein>
<dbReference type="Proteomes" id="UP000189911">
    <property type="component" value="Chromosome G"/>
</dbReference>
<dbReference type="InterPro" id="IPR056948">
    <property type="entry name" value="PNGaseA_N"/>
</dbReference>
<dbReference type="InterPro" id="IPR021102">
    <property type="entry name" value="PNGase_A"/>
</dbReference>
<gene>
    <name evidence="3" type="ORF">LANO_0G05424G</name>
</gene>
<evidence type="ECO:0000259" key="2">
    <source>
        <dbReference type="Pfam" id="PF12222"/>
    </source>
</evidence>
<feature type="domain" description="Peptide N-acetyl-beta-D-glucosaminyl asparaginase amidase A N-terminal" evidence="2">
    <location>
        <begin position="113"/>
        <end position="447"/>
    </location>
</feature>
<dbReference type="Pfam" id="PF12222">
    <property type="entry name" value="PNGaseA"/>
    <property type="match status" value="1"/>
</dbReference>
<keyword evidence="4" id="KW-1185">Reference proteome</keyword>
<dbReference type="PANTHER" id="PTHR31104">
    <property type="entry name" value="PEPTIDE-N4-(N-ACETYL-BETA-GLUCOSAMINYL)ASPARAGINE AMIDASE A PROTEIN"/>
    <property type="match status" value="1"/>
</dbReference>
<dbReference type="EMBL" id="LT598453">
    <property type="protein sequence ID" value="SCV03650.1"/>
    <property type="molecule type" value="Genomic_DNA"/>
</dbReference>
<evidence type="ECO:0000313" key="3">
    <source>
        <dbReference type="EMBL" id="SCV03650.1"/>
    </source>
</evidence>